<keyword evidence="5" id="KW-0349">Heme</keyword>
<comment type="cofactor">
    <cofactor evidence="1">
        <name>heme</name>
        <dbReference type="ChEBI" id="CHEBI:30413"/>
    </cofactor>
</comment>
<evidence type="ECO:0000313" key="8">
    <source>
        <dbReference type="Proteomes" id="UP001305779"/>
    </source>
</evidence>
<dbReference type="PANTHER" id="PTHR24305:SF232">
    <property type="entry name" value="P450, PUTATIVE (EUROFUNG)-RELATED"/>
    <property type="match status" value="1"/>
</dbReference>
<evidence type="ECO:0000313" key="7">
    <source>
        <dbReference type="EMBL" id="KAK4499232.1"/>
    </source>
</evidence>
<protein>
    <recommendedName>
        <fullName evidence="9">Cytochrome P450</fullName>
    </recommendedName>
</protein>
<dbReference type="InterPro" id="IPR002401">
    <property type="entry name" value="Cyt_P450_E_grp-I"/>
</dbReference>
<dbReference type="Pfam" id="PF00067">
    <property type="entry name" value="p450"/>
    <property type="match status" value="3"/>
</dbReference>
<dbReference type="SUPFAM" id="SSF48264">
    <property type="entry name" value="Cytochrome P450"/>
    <property type="match status" value="2"/>
</dbReference>
<evidence type="ECO:0000256" key="4">
    <source>
        <dbReference type="ARBA" id="ARBA00023004"/>
    </source>
</evidence>
<evidence type="ECO:0000256" key="2">
    <source>
        <dbReference type="ARBA" id="ARBA00010617"/>
    </source>
</evidence>
<sequence>MSALLVVVGGLLVAGILLYRAALPRLLPGIPHDAKSSQRLFGDLPDALEYAARTKKFLSFLNFRCEQLGSPIVQISLRPFQRPMVVVSDSRETFDILHRRGRDFDQSDNFRMGFAAAWPNSTVTMRTGEQWRYNRRLVVETMSPAFLRDIDGPTTHKTSLDLMRLWRQKAELAQGRPFDVQSDLNKVTNDVIWQVLLGKEVGAVRSQIEYLSSINKIELPASANEVVAIPEGPLPEVFTAFGLLADSSVIARKSVFGSWAAQVAVRVYPELSRAWRLKNAIVRRSAQDAWNKFKDIDLVDKHEATSAAEFVIQREVKQAQKDGRKPQGPSKWLEGELAIMLAAGYDTTASSMSWALNYLSVHQDVQSRIRDILRETFPDAAAESREPSPAELYNAPLLYLDAFIEEVLRCSQLISSLSRTTITNTRLLGHDIPVGTTVLSPQHRPKRAAPRSEVASTKSPPESKLAPVKDSVRTDTGKEFQPRVDEWDTAADDLQNFRPERYMPSKPGGEHLDLMAGPHITFGGGTRGCFGKKMAYLNMKILLAIILWNFELLPLPQELSGLESVEANTVTPQRVPVRLRPLKL</sequence>
<dbReference type="InterPro" id="IPR001128">
    <property type="entry name" value="Cyt_P450"/>
</dbReference>
<evidence type="ECO:0000256" key="5">
    <source>
        <dbReference type="RuleBase" id="RU000461"/>
    </source>
</evidence>
<dbReference type="InterPro" id="IPR036396">
    <property type="entry name" value="Cyt_P450_sf"/>
</dbReference>
<evidence type="ECO:0000256" key="3">
    <source>
        <dbReference type="ARBA" id="ARBA00022723"/>
    </source>
</evidence>
<dbReference type="Gene3D" id="1.10.630.10">
    <property type="entry name" value="Cytochrome P450"/>
    <property type="match status" value="1"/>
</dbReference>
<dbReference type="InterPro" id="IPR050121">
    <property type="entry name" value="Cytochrome_P450_monoxygenase"/>
</dbReference>
<proteinExistence type="inferred from homology"/>
<reference evidence="7 8" key="1">
    <citation type="journal article" date="2023" name="G3 (Bethesda)">
        <title>A chromosome-level genome assembly of Zasmidium syzygii isolated from banana leaves.</title>
        <authorList>
            <person name="van Westerhoven A.C."/>
            <person name="Mehrabi R."/>
            <person name="Talebi R."/>
            <person name="Steentjes M.B.F."/>
            <person name="Corcolon B."/>
            <person name="Chong P.A."/>
            <person name="Kema G.H.J."/>
            <person name="Seidl M.F."/>
        </authorList>
    </citation>
    <scope>NUCLEOTIDE SEQUENCE [LARGE SCALE GENOMIC DNA]</scope>
    <source>
        <strain evidence="7 8">P124</strain>
    </source>
</reference>
<dbReference type="EMBL" id="JAXOVC010000007">
    <property type="protein sequence ID" value="KAK4499232.1"/>
    <property type="molecule type" value="Genomic_DNA"/>
</dbReference>
<dbReference type="InterPro" id="IPR017972">
    <property type="entry name" value="Cyt_P450_CS"/>
</dbReference>
<keyword evidence="5" id="KW-0560">Oxidoreductase</keyword>
<feature type="region of interest" description="Disordered" evidence="6">
    <location>
        <begin position="436"/>
        <end position="476"/>
    </location>
</feature>
<keyword evidence="8" id="KW-1185">Reference proteome</keyword>
<keyword evidence="3 5" id="KW-0479">Metal-binding</keyword>
<comment type="similarity">
    <text evidence="2 5">Belongs to the cytochrome P450 family.</text>
</comment>
<dbReference type="PRINTS" id="PR00385">
    <property type="entry name" value="P450"/>
</dbReference>
<accession>A0ABR0ECL1</accession>
<name>A0ABR0ECL1_ZASCE</name>
<evidence type="ECO:0008006" key="9">
    <source>
        <dbReference type="Google" id="ProtNLM"/>
    </source>
</evidence>
<gene>
    <name evidence="7" type="ORF">PRZ48_009745</name>
</gene>
<dbReference type="Proteomes" id="UP001305779">
    <property type="component" value="Unassembled WGS sequence"/>
</dbReference>
<keyword evidence="5" id="KW-0503">Monooxygenase</keyword>
<evidence type="ECO:0000256" key="6">
    <source>
        <dbReference type="SAM" id="MobiDB-lite"/>
    </source>
</evidence>
<evidence type="ECO:0000256" key="1">
    <source>
        <dbReference type="ARBA" id="ARBA00001971"/>
    </source>
</evidence>
<keyword evidence="4 5" id="KW-0408">Iron</keyword>
<dbReference type="PRINTS" id="PR00463">
    <property type="entry name" value="EP450I"/>
</dbReference>
<dbReference type="PANTHER" id="PTHR24305">
    <property type="entry name" value="CYTOCHROME P450"/>
    <property type="match status" value="1"/>
</dbReference>
<dbReference type="PROSITE" id="PS00086">
    <property type="entry name" value="CYTOCHROME_P450"/>
    <property type="match status" value="1"/>
</dbReference>
<organism evidence="7 8">
    <name type="scientific">Zasmidium cellare</name>
    <name type="common">Wine cellar mold</name>
    <name type="synonym">Racodium cellare</name>
    <dbReference type="NCBI Taxonomy" id="395010"/>
    <lineage>
        <taxon>Eukaryota</taxon>
        <taxon>Fungi</taxon>
        <taxon>Dikarya</taxon>
        <taxon>Ascomycota</taxon>
        <taxon>Pezizomycotina</taxon>
        <taxon>Dothideomycetes</taxon>
        <taxon>Dothideomycetidae</taxon>
        <taxon>Mycosphaerellales</taxon>
        <taxon>Mycosphaerellaceae</taxon>
        <taxon>Zasmidium</taxon>
    </lineage>
</organism>
<comment type="caution">
    <text evidence="7">The sequence shown here is derived from an EMBL/GenBank/DDBJ whole genome shotgun (WGS) entry which is preliminary data.</text>
</comment>